<dbReference type="SUPFAM" id="SSF101307">
    <property type="entry name" value="YutG-like"/>
    <property type="match status" value="1"/>
</dbReference>
<dbReference type="STRING" id="885272.JonanDRAFT_1480"/>
<evidence type="ECO:0000259" key="1">
    <source>
        <dbReference type="Pfam" id="PF04608"/>
    </source>
</evidence>
<dbReference type="EMBL" id="CM001376">
    <property type="protein sequence ID" value="EHM13842.1"/>
    <property type="molecule type" value="Genomic_DNA"/>
</dbReference>
<evidence type="ECO:0000313" key="2">
    <source>
        <dbReference type="EMBL" id="EHM13842.1"/>
    </source>
</evidence>
<dbReference type="CDD" id="cd06971">
    <property type="entry name" value="PgpA"/>
    <property type="match status" value="1"/>
</dbReference>
<feature type="domain" description="YutG/PgpA" evidence="1">
    <location>
        <begin position="15"/>
        <end position="152"/>
    </location>
</feature>
<dbReference type="RefSeq" id="WP_008523399.1">
    <property type="nucleotide sequence ID" value="NZ_CM001376.1"/>
</dbReference>
<accession>H0UJ15</accession>
<dbReference type="InterPro" id="IPR026037">
    <property type="entry name" value="PgpA"/>
</dbReference>
<evidence type="ECO:0000313" key="3">
    <source>
        <dbReference type="Proteomes" id="UP000003806"/>
    </source>
</evidence>
<dbReference type="GO" id="GO:0008962">
    <property type="term" value="F:phosphatidylglycerophosphatase activity"/>
    <property type="evidence" value="ECO:0007669"/>
    <property type="project" value="InterPro"/>
</dbReference>
<dbReference type="Pfam" id="PF04608">
    <property type="entry name" value="PgpA"/>
    <property type="match status" value="1"/>
</dbReference>
<proteinExistence type="predicted"/>
<name>H0UJ15_9BACT</name>
<dbReference type="Proteomes" id="UP000003806">
    <property type="component" value="Chromosome"/>
</dbReference>
<keyword evidence="3" id="KW-1185">Reference proteome</keyword>
<organism evidence="2 3">
    <name type="scientific">Jonquetella anthropi DSM 22815</name>
    <dbReference type="NCBI Taxonomy" id="885272"/>
    <lineage>
        <taxon>Bacteria</taxon>
        <taxon>Thermotogati</taxon>
        <taxon>Synergistota</taxon>
        <taxon>Synergistia</taxon>
        <taxon>Synergistales</taxon>
        <taxon>Dethiosulfovibrionaceae</taxon>
        <taxon>Jonquetella</taxon>
    </lineage>
</organism>
<dbReference type="PIRSF" id="PIRSF006162">
    <property type="entry name" value="PgpA"/>
    <property type="match status" value="1"/>
</dbReference>
<dbReference type="PANTHER" id="PTHR36305:SF1">
    <property type="entry name" value="PHOSPHATIDYLGLYCEROPHOSPHATASE A"/>
    <property type="match status" value="1"/>
</dbReference>
<sequence length="169" mass="17808">MTDSQEKRPLGAAGWIATLAGSGRMGQAPGTIGSAEACIIAYFLPAQVMPWAILAAILVGTWASGAHARALGQSDPGEVIVDELAGQWIALAGHMVSRASAGWLIPCLALFRLFDILKPWPVNKLEKLPGGVGIMADDLLAGVEANLCLVAFRYFFQGQSGTGLLTWFL</sequence>
<dbReference type="OrthoDB" id="9804091at2"/>
<reference evidence="2 3" key="1">
    <citation type="submission" date="2011-11" db="EMBL/GenBank/DDBJ databases">
        <title>The Noncontiguous Finished genome of Jonquetella anthropi DSM 22815.</title>
        <authorList>
            <consortium name="US DOE Joint Genome Institute (JGI-PGF)"/>
            <person name="Lucas S."/>
            <person name="Copeland A."/>
            <person name="Lapidus A."/>
            <person name="Glavina del Rio T."/>
            <person name="Dalin E."/>
            <person name="Tice H."/>
            <person name="Bruce D."/>
            <person name="Goodwin L."/>
            <person name="Pitluck S."/>
            <person name="Peters L."/>
            <person name="Mikhailova N."/>
            <person name="Held B."/>
            <person name="Kyrpides N."/>
            <person name="Mavromatis K."/>
            <person name="Ivanova N."/>
            <person name="Markowitz V."/>
            <person name="Cheng J.-F."/>
            <person name="Hugenholtz P."/>
            <person name="Woyke T."/>
            <person name="Wu D."/>
            <person name="Gronow S."/>
            <person name="Wellnitz S."/>
            <person name="Brambilla E."/>
            <person name="Klenk H.-P."/>
            <person name="Eisen J.A."/>
        </authorList>
    </citation>
    <scope>NUCLEOTIDE SEQUENCE [LARGE SCALE GENOMIC DNA]</scope>
    <source>
        <strain evidence="2 3">DSM 22815</strain>
    </source>
</reference>
<dbReference type="eggNOG" id="COG1267">
    <property type="taxonomic scope" value="Bacteria"/>
</dbReference>
<dbReference type="AlphaFoldDB" id="H0UJ15"/>
<dbReference type="HOGENOM" id="CLU_103734_1_2_0"/>
<dbReference type="InterPro" id="IPR036681">
    <property type="entry name" value="PgpA-like_sf"/>
</dbReference>
<dbReference type="GO" id="GO:0006629">
    <property type="term" value="P:lipid metabolic process"/>
    <property type="evidence" value="ECO:0007669"/>
    <property type="project" value="InterPro"/>
</dbReference>
<protein>
    <submittedName>
        <fullName evidence="2">Phosphatidylglycerophosphatase A-like protein</fullName>
    </submittedName>
</protein>
<gene>
    <name evidence="2" type="ORF">JonanDRAFT_1480</name>
</gene>
<dbReference type="PANTHER" id="PTHR36305">
    <property type="entry name" value="PHOSPHATIDYLGLYCEROPHOSPHATASE A"/>
    <property type="match status" value="1"/>
</dbReference>
<dbReference type="InterPro" id="IPR007686">
    <property type="entry name" value="YutG/PgpA"/>
</dbReference>